<dbReference type="RefSeq" id="WP_147781686.1">
    <property type="nucleotide sequence ID" value="NZ_VRMG01000001.1"/>
</dbReference>
<keyword evidence="3" id="KW-1185">Reference proteome</keyword>
<dbReference type="PANTHER" id="PTHR30344:SF1">
    <property type="entry name" value="6-PHOSPHOGLUCONOLACTONASE"/>
    <property type="match status" value="1"/>
</dbReference>
<dbReference type="Gene3D" id="2.130.10.10">
    <property type="entry name" value="YVTN repeat-like/Quinoprotein amine dehydrogenase"/>
    <property type="match status" value="1"/>
</dbReference>
<comment type="similarity">
    <text evidence="1">Belongs to the cycloisomerase 2 family.</text>
</comment>
<evidence type="ECO:0000313" key="3">
    <source>
        <dbReference type="Proteomes" id="UP000321379"/>
    </source>
</evidence>
<evidence type="ECO:0000256" key="1">
    <source>
        <dbReference type="ARBA" id="ARBA00005564"/>
    </source>
</evidence>
<dbReference type="InterPro" id="IPR019405">
    <property type="entry name" value="Lactonase_7-beta_prop"/>
</dbReference>
<name>A0A5C8UXN7_9MICO</name>
<dbReference type="GO" id="GO:0017057">
    <property type="term" value="F:6-phosphogluconolactonase activity"/>
    <property type="evidence" value="ECO:0007669"/>
    <property type="project" value="TreeGrafter"/>
</dbReference>
<reference evidence="2 3" key="1">
    <citation type="submission" date="2019-08" db="EMBL/GenBank/DDBJ databases">
        <title>Bacterial whole genome sequence for Glaciihabitans sp. CHu50b-6-2.</title>
        <authorList>
            <person name="Jin L."/>
        </authorList>
    </citation>
    <scope>NUCLEOTIDE SEQUENCE [LARGE SCALE GENOMIC DNA]</scope>
    <source>
        <strain evidence="2 3">CHu50b-6-2</strain>
    </source>
</reference>
<dbReference type="InterPro" id="IPR050282">
    <property type="entry name" value="Cycloisomerase_2"/>
</dbReference>
<comment type="caution">
    <text evidence="2">The sequence shown here is derived from an EMBL/GenBank/DDBJ whole genome shotgun (WGS) entry which is preliminary data.</text>
</comment>
<dbReference type="InterPro" id="IPR011048">
    <property type="entry name" value="Haem_d1_sf"/>
</dbReference>
<dbReference type="AlphaFoldDB" id="A0A5C8UXN7"/>
<proteinExistence type="inferred from homology"/>
<dbReference type="Pfam" id="PF10282">
    <property type="entry name" value="Lactonase"/>
    <property type="match status" value="1"/>
</dbReference>
<accession>A0A5C8UXN7</accession>
<gene>
    <name evidence="2" type="ORF">FVP33_00530</name>
</gene>
<dbReference type="EMBL" id="VRMG01000001">
    <property type="protein sequence ID" value="TXN32883.1"/>
    <property type="molecule type" value="Genomic_DNA"/>
</dbReference>
<sequence length="328" mass="33923">MRPVTHWIGSYTASMGGDALGIGAAATREDGTLEFLGLAAETSSPSFLANGVVPGIVYSTDEGSGRVEAFRRVDEFGMAALGGRAVSGGSPCHLSVTPTHLYVSNYRDGSVDVFPLDADGRIGELAQTLQGSGSGPAEDQGGPHAHATHVVGSTVLSADLGADRVHVHRVRDGALERIGTGAFPAGTGPRDFADSAGRIYLLGELDGGIYRIDDTAQTIASGRVVADWAAGDHAAALAIDEDGTFGYAGLRGSNRVAVLRIEDLSPVAAVSTGGSWPRHLVRDGGVLHVANQLSSTLTSFRLEPHTGIPRPIGRPESVPSPTYLLPVR</sequence>
<evidence type="ECO:0000313" key="2">
    <source>
        <dbReference type="EMBL" id="TXN32883.1"/>
    </source>
</evidence>
<protein>
    <submittedName>
        <fullName evidence="2">Lactonase family protein</fullName>
    </submittedName>
</protein>
<organism evidence="2 3">
    <name type="scientific">Lacisediminihabitans profunda</name>
    <dbReference type="NCBI Taxonomy" id="2594790"/>
    <lineage>
        <taxon>Bacteria</taxon>
        <taxon>Bacillati</taxon>
        <taxon>Actinomycetota</taxon>
        <taxon>Actinomycetes</taxon>
        <taxon>Micrococcales</taxon>
        <taxon>Microbacteriaceae</taxon>
        <taxon>Lacisediminihabitans</taxon>
    </lineage>
</organism>
<dbReference type="Proteomes" id="UP000321379">
    <property type="component" value="Unassembled WGS sequence"/>
</dbReference>
<dbReference type="PANTHER" id="PTHR30344">
    <property type="entry name" value="6-PHOSPHOGLUCONOLACTONASE-RELATED"/>
    <property type="match status" value="1"/>
</dbReference>
<dbReference type="SUPFAM" id="SSF51004">
    <property type="entry name" value="C-terminal (heme d1) domain of cytochrome cd1-nitrite reductase"/>
    <property type="match status" value="1"/>
</dbReference>
<dbReference type="InterPro" id="IPR015943">
    <property type="entry name" value="WD40/YVTN_repeat-like_dom_sf"/>
</dbReference>